<feature type="region of interest" description="Disordered" evidence="1">
    <location>
        <begin position="32"/>
        <end position="68"/>
    </location>
</feature>
<feature type="signal peptide" evidence="2">
    <location>
        <begin position="1"/>
        <end position="24"/>
    </location>
</feature>
<feature type="compositionally biased region" description="Polar residues" evidence="1">
    <location>
        <begin position="42"/>
        <end position="55"/>
    </location>
</feature>
<dbReference type="AlphaFoldDB" id="A0A1G4WNG3"/>
<dbReference type="RefSeq" id="WP_235632948.1">
    <property type="nucleotide sequence ID" value="NZ_FMUB01000008.1"/>
</dbReference>
<evidence type="ECO:0000313" key="4">
    <source>
        <dbReference type="Proteomes" id="UP000199707"/>
    </source>
</evidence>
<dbReference type="EMBL" id="FMUB01000008">
    <property type="protein sequence ID" value="SCX25587.1"/>
    <property type="molecule type" value="Genomic_DNA"/>
</dbReference>
<dbReference type="STRING" id="1502745.SAMN02799620_03900"/>
<protein>
    <recommendedName>
        <fullName evidence="5">Lipoprotein LpqN</fullName>
    </recommendedName>
</protein>
<name>A0A1G4WNG3_9MYCO</name>
<feature type="chain" id="PRO_5038697075" description="Lipoprotein LpqN" evidence="2">
    <location>
        <begin position="25"/>
        <end position="236"/>
    </location>
</feature>
<evidence type="ECO:0008006" key="5">
    <source>
        <dbReference type="Google" id="ProtNLM"/>
    </source>
</evidence>
<evidence type="ECO:0000256" key="2">
    <source>
        <dbReference type="SAM" id="SignalP"/>
    </source>
</evidence>
<keyword evidence="2" id="KW-0732">Signal</keyword>
<evidence type="ECO:0000313" key="3">
    <source>
        <dbReference type="EMBL" id="SCX25587.1"/>
    </source>
</evidence>
<reference evidence="4" key="1">
    <citation type="submission" date="2016-10" db="EMBL/GenBank/DDBJ databases">
        <authorList>
            <person name="Varghese N."/>
            <person name="Submissions S."/>
        </authorList>
    </citation>
    <scope>NUCLEOTIDE SEQUENCE [LARGE SCALE GENOMIC DNA]</scope>
    <source>
        <strain evidence="4">UNC267MFSha1.1M11</strain>
    </source>
</reference>
<dbReference type="Proteomes" id="UP000199707">
    <property type="component" value="Unassembled WGS sequence"/>
</dbReference>
<accession>A0A1G4WNG3</accession>
<proteinExistence type="predicted"/>
<organism evidence="3 4">
    <name type="scientific">Mycolicibacterium fluoranthenivorans</name>
    <dbReference type="NCBI Taxonomy" id="258505"/>
    <lineage>
        <taxon>Bacteria</taxon>
        <taxon>Bacillati</taxon>
        <taxon>Actinomycetota</taxon>
        <taxon>Actinomycetes</taxon>
        <taxon>Mycobacteriales</taxon>
        <taxon>Mycobacteriaceae</taxon>
        <taxon>Mycolicibacterium</taxon>
    </lineage>
</organism>
<sequence length="236" mass="24030">MTHLEAMTRSATAVLACLVLAATAGCVRTSAGNPVAADTGRPGTSMTRSVPTSPTGAPDSSGFGVAPTSRAPIPADAVTCAPEQKPRVGFVAKVADPAAPVITVPVPDGWLMQGGSGDIGGYLKGPQGMDSTISIAATALEPAKAFDQYADRLMGESAVSSISVLPAELCQYSGQKMLGAWSDTPQNAVEFVDRVVHIWTNAGNYLVSVHTTAPTGTTGFDAAAELLAGDFEILLP</sequence>
<evidence type="ECO:0000256" key="1">
    <source>
        <dbReference type="SAM" id="MobiDB-lite"/>
    </source>
</evidence>
<gene>
    <name evidence="3" type="ORF">SAMN02799620_03900</name>
</gene>